<evidence type="ECO:0000259" key="4">
    <source>
        <dbReference type="SMART" id="SM01005"/>
    </source>
</evidence>
<dbReference type="SUPFAM" id="SSF51419">
    <property type="entry name" value="PLP-binding barrel"/>
    <property type="match status" value="1"/>
</dbReference>
<dbReference type="PRINTS" id="PR00992">
    <property type="entry name" value="ALARACEMASE"/>
</dbReference>
<dbReference type="PANTHER" id="PTHR30511:SF0">
    <property type="entry name" value="ALANINE RACEMASE, CATABOLIC-RELATED"/>
    <property type="match status" value="1"/>
</dbReference>
<evidence type="ECO:0000313" key="5">
    <source>
        <dbReference type="EMBL" id="SUZ84167.1"/>
    </source>
</evidence>
<dbReference type="GO" id="GO:0005829">
    <property type="term" value="C:cytosol"/>
    <property type="evidence" value="ECO:0007669"/>
    <property type="project" value="TreeGrafter"/>
</dbReference>
<dbReference type="SMART" id="SM01005">
    <property type="entry name" value="Ala_racemase_C"/>
    <property type="match status" value="1"/>
</dbReference>
<dbReference type="PANTHER" id="PTHR30511">
    <property type="entry name" value="ALANINE RACEMASE"/>
    <property type="match status" value="1"/>
</dbReference>
<dbReference type="FunFam" id="3.20.20.10:FF:000002">
    <property type="entry name" value="Alanine racemase"/>
    <property type="match status" value="1"/>
</dbReference>
<dbReference type="HAMAP" id="MF_01201">
    <property type="entry name" value="Ala_racemase"/>
    <property type="match status" value="1"/>
</dbReference>
<organism evidence="5">
    <name type="scientific">marine metagenome</name>
    <dbReference type="NCBI Taxonomy" id="408172"/>
    <lineage>
        <taxon>unclassified sequences</taxon>
        <taxon>metagenomes</taxon>
        <taxon>ecological metagenomes</taxon>
    </lineage>
</organism>
<comment type="cofactor">
    <cofactor evidence="1">
        <name>pyridoxal 5'-phosphate</name>
        <dbReference type="ChEBI" id="CHEBI:597326"/>
    </cofactor>
</comment>
<name>A0A381R2U8_9ZZZZ</name>
<evidence type="ECO:0000256" key="2">
    <source>
        <dbReference type="ARBA" id="ARBA00022898"/>
    </source>
</evidence>
<dbReference type="Pfam" id="PF00842">
    <property type="entry name" value="Ala_racemase_C"/>
    <property type="match status" value="1"/>
</dbReference>
<proteinExistence type="inferred from homology"/>
<dbReference type="SUPFAM" id="SSF50621">
    <property type="entry name" value="Alanine racemase C-terminal domain-like"/>
    <property type="match status" value="1"/>
</dbReference>
<reference evidence="5" key="1">
    <citation type="submission" date="2018-05" db="EMBL/GenBank/DDBJ databases">
        <authorList>
            <person name="Lanie J.A."/>
            <person name="Ng W.-L."/>
            <person name="Kazmierczak K.M."/>
            <person name="Andrzejewski T.M."/>
            <person name="Davidsen T.M."/>
            <person name="Wayne K.J."/>
            <person name="Tettelin H."/>
            <person name="Glass J.I."/>
            <person name="Rusch D."/>
            <person name="Podicherti R."/>
            <person name="Tsui H.-C.T."/>
            <person name="Winkler M.E."/>
        </authorList>
    </citation>
    <scope>NUCLEOTIDE SEQUENCE</scope>
</reference>
<dbReference type="GO" id="GO:0008784">
    <property type="term" value="F:alanine racemase activity"/>
    <property type="evidence" value="ECO:0007669"/>
    <property type="project" value="InterPro"/>
</dbReference>
<dbReference type="GO" id="GO:0030632">
    <property type="term" value="P:D-alanine biosynthetic process"/>
    <property type="evidence" value="ECO:0007669"/>
    <property type="project" value="TreeGrafter"/>
</dbReference>
<dbReference type="GO" id="GO:0030170">
    <property type="term" value="F:pyridoxal phosphate binding"/>
    <property type="evidence" value="ECO:0007669"/>
    <property type="project" value="TreeGrafter"/>
</dbReference>
<dbReference type="InterPro" id="IPR001608">
    <property type="entry name" value="Ala_racemase_N"/>
</dbReference>
<dbReference type="InterPro" id="IPR011079">
    <property type="entry name" value="Ala_racemase_C"/>
</dbReference>
<feature type="domain" description="Alanine racemase C-terminal" evidence="4">
    <location>
        <begin position="223"/>
        <end position="348"/>
    </location>
</feature>
<dbReference type="Gene3D" id="2.40.37.10">
    <property type="entry name" value="Lyase, Ornithine Decarboxylase, Chain A, domain 1"/>
    <property type="match status" value="1"/>
</dbReference>
<keyword evidence="2" id="KW-0663">Pyridoxal phosphate</keyword>
<dbReference type="NCBIfam" id="TIGR00492">
    <property type="entry name" value="alr"/>
    <property type="match status" value="1"/>
</dbReference>
<feature type="non-terminal residue" evidence="5">
    <location>
        <position position="1"/>
    </location>
</feature>
<protein>
    <recommendedName>
        <fullName evidence="4">Alanine racemase C-terminal domain-containing protein</fullName>
    </recommendedName>
</protein>
<evidence type="ECO:0000256" key="1">
    <source>
        <dbReference type="ARBA" id="ARBA00001933"/>
    </source>
</evidence>
<sequence>VGVLGALAGEAALCAVVKADAYRHGAVPVARAVVEAGAPWLAVALVEEAAELRAAGLDVPILVLSEPPPGDMAEVAELGGVRPTVYSEAGIDAFAGAAPGAPVHLKVDTGMHRVGAAPVDATNLARRALGAGLVLEGVFTHFAVADAPADPFTGVQVGRFDTVLAELAELGIHPELVHLANTAGLITSPESRRSLVRAGIGIYGVAPSPGLASACADLGLRPAARLRSEVRHVHVVEVGEGVSYGRRWRAGEPTHLATVPIGYADGINRAWWEGGSVLVGGRRRPIRGVVTMDQLVVEVDDDVMVGDEVVLLGGQGDESISAEEVAASLGTITYEVLVSLGARVPRRY</sequence>
<dbReference type="InterPro" id="IPR029066">
    <property type="entry name" value="PLP-binding_barrel"/>
</dbReference>
<accession>A0A381R2U8</accession>
<dbReference type="InterPro" id="IPR000821">
    <property type="entry name" value="Ala_racemase"/>
</dbReference>
<dbReference type="Gene3D" id="3.20.20.10">
    <property type="entry name" value="Alanine racemase"/>
    <property type="match status" value="1"/>
</dbReference>
<keyword evidence="3" id="KW-0413">Isomerase</keyword>
<evidence type="ECO:0000256" key="3">
    <source>
        <dbReference type="ARBA" id="ARBA00023235"/>
    </source>
</evidence>
<gene>
    <name evidence="5" type="ORF">METZ01_LOCUS37021</name>
</gene>
<dbReference type="EMBL" id="UINC01001583">
    <property type="protein sequence ID" value="SUZ84167.1"/>
    <property type="molecule type" value="Genomic_DNA"/>
</dbReference>
<dbReference type="AlphaFoldDB" id="A0A381R2U8"/>
<dbReference type="InterPro" id="IPR009006">
    <property type="entry name" value="Ala_racemase/Decarboxylase_C"/>
</dbReference>
<dbReference type="Pfam" id="PF01168">
    <property type="entry name" value="Ala_racemase_N"/>
    <property type="match status" value="1"/>
</dbReference>
<dbReference type="CDD" id="cd00430">
    <property type="entry name" value="PLPDE_III_AR"/>
    <property type="match status" value="1"/>
</dbReference>